<dbReference type="RefSeq" id="XP_004350751.1">
    <property type="nucleotide sequence ID" value="XM_004350700.1"/>
</dbReference>
<keyword evidence="1" id="KW-0732">Signal</keyword>
<evidence type="ECO:0000313" key="2">
    <source>
        <dbReference type="EMBL" id="EGG14043.1"/>
    </source>
</evidence>
<evidence type="ECO:0000256" key="1">
    <source>
        <dbReference type="SAM" id="SignalP"/>
    </source>
</evidence>
<dbReference type="GeneID" id="14865755"/>
<dbReference type="KEGG" id="dfa:DFA_11806"/>
<keyword evidence="3" id="KW-1185">Reference proteome</keyword>
<organism evidence="2 3">
    <name type="scientific">Cavenderia fasciculata</name>
    <name type="common">Slime mold</name>
    <name type="synonym">Dictyostelium fasciculatum</name>
    <dbReference type="NCBI Taxonomy" id="261658"/>
    <lineage>
        <taxon>Eukaryota</taxon>
        <taxon>Amoebozoa</taxon>
        <taxon>Evosea</taxon>
        <taxon>Eumycetozoa</taxon>
        <taxon>Dictyostelia</taxon>
        <taxon>Acytosteliales</taxon>
        <taxon>Cavenderiaceae</taxon>
        <taxon>Cavenderia</taxon>
    </lineage>
</organism>
<dbReference type="AlphaFoldDB" id="F4QE96"/>
<dbReference type="EMBL" id="GL883029">
    <property type="protein sequence ID" value="EGG14043.1"/>
    <property type="molecule type" value="Genomic_DNA"/>
</dbReference>
<evidence type="ECO:0000313" key="3">
    <source>
        <dbReference type="Proteomes" id="UP000007797"/>
    </source>
</evidence>
<proteinExistence type="predicted"/>
<feature type="chain" id="PRO_5003320778" evidence="1">
    <location>
        <begin position="40"/>
        <end position="1171"/>
    </location>
</feature>
<protein>
    <submittedName>
        <fullName evidence="2">Uncharacterized protein</fullName>
    </submittedName>
</protein>
<accession>F4QE96</accession>
<feature type="signal peptide" evidence="1">
    <location>
        <begin position="1"/>
        <end position="39"/>
    </location>
</feature>
<sequence>MDKCGGWCCGHACWIYSKMNIRVLLLLLVCLFSIATISADQNDDDQYQVIQFNVNQDCSTSQCRYGDASNWVGGQVPNSPKQMALIDFTSQPSNAGTILIESDLAVGAINLTSTSTAPAVLSVLVVIPEIISIKVETITLGSSQLVLSAGVIASIVTLNVNGLESGVHIGQGSFLTVDTASFHQSNITLQTNANFEVLNEGLSMIDCTVYADVYSQLEITGTQPSNLTNVQATIMGDLTVLGHLVVQSSLLQLYSLESSLGWLTISYSTVETQGNVTVEQGVELYASNWMSAYDPNNNTTTTPTIVFINHMETQGGSVVVLDQLYAAVFNSSDFTGHLVASACTNVVLNHCYVQVFTFEGVVPTTLSSYNSIISNMNGDNATAPTHIAYQGYNELHSANSMSFSQLGLVLLNASTLNLTGGIVEIEGGYSYIALTDDSTLAATNIDLTTTLIVSEASNSTIILQDGVVTASKIILSNTNVQLGGLQINGDLTITSCNVTISDNLHINGSYFADTTSQFNILYPYTLPTSIYGPIVTVSDAFLANTFSFGLSPNSDSGSIPIITVNTPYYLLSSSQPLTTYSLSFTTPTFTSLSPIFQTAQIVSVLTIIGLVSAQNYQVVRFDASKDCSQQECSYFDATNWIGGIVPQSPNQAAVIDYSLQPGNAGTITIEGNLAVGSINVSSHASVLPAYLVISAVVKTDSINLSAAQLIADVSSISVGSLTSTQGSTILVGPGAILNAEIANIQESNITISENGNFLVTGASAYIADSTLGADEYSYFELSATTSNLVRVNQDYVSKSFLIASGSIIFTTCDLAFSRISVAGTLTLASQSTISTYSNSSVTGTLLITQYSSYTATNQGDMIFVHLANIKVQPGATLLLTDVYYTEIDNGVLTGRVTVDSCSFVDFKQSQVQNLVVLNAPPSNFYVQDTIILNVDASQISGPQVYMEFVGYTEVHGLQTQAASVVNFVVSNSSTLRLTGTYPITAAGLQSYILVQDNGTLIANDINLQTTQIITNPKINQASITLGEGIASSNVVLQNTNLQVGGIQINGNLSVSNTSITAFDNVRLNGSVQGIQGSQLAILYPYDLPTSSYSTIFTVSGSIVVDYIAFGLAKNPAGFTPSIVSGSVYYLYSSPQPITTTCQFTTPSVTTLKPTFRIIQAYKINYLTVTFN</sequence>
<reference evidence="3" key="1">
    <citation type="journal article" date="2011" name="Genome Res.">
        <title>Phylogeny-wide analysis of social amoeba genomes highlights ancient origins for complex intercellular communication.</title>
        <authorList>
            <person name="Heidel A.J."/>
            <person name="Lawal H.M."/>
            <person name="Felder M."/>
            <person name="Schilde C."/>
            <person name="Helps N.R."/>
            <person name="Tunggal B."/>
            <person name="Rivero F."/>
            <person name="John U."/>
            <person name="Schleicher M."/>
            <person name="Eichinger L."/>
            <person name="Platzer M."/>
            <person name="Noegel A.A."/>
            <person name="Schaap P."/>
            <person name="Gloeckner G."/>
        </authorList>
    </citation>
    <scope>NUCLEOTIDE SEQUENCE [LARGE SCALE GENOMIC DNA]</scope>
    <source>
        <strain evidence="3">SH3</strain>
    </source>
</reference>
<gene>
    <name evidence="2" type="ORF">DFA_11806</name>
</gene>
<dbReference type="Proteomes" id="UP000007797">
    <property type="component" value="Unassembled WGS sequence"/>
</dbReference>
<name>F4QE96_CACFS</name>